<sequence length="322" mass="34860">MIRTVSTLVLDGLAMFEFGVICEVFGIDRSSDGVPGFDFKVCGPAAGVPVRTTVGATLTPDHDFSALAGADLVAVPAITNPDYPPEALAALRAAADSGSIILTVCSGAFVAGAAGLLDGRACTTHWMHADELARRYPTAKVDRNVLYVDDGNLITSAGTAAGIDACLHLVRRELGSAVTNAIARRMVVAPQREGGQRQYIDQPIPVNCSDSFAPQLDWIIANLQERHTVASLARRSNMSARTYARRFVDETGTTPMQWVTDQRVLYARRLLEESDLDIDRIADRAGFRTATLLRHHFRRVIGVTPSDYRRTFAAQVECPESA</sequence>
<dbReference type="SMART" id="SM00342">
    <property type="entry name" value="HTH_ARAC"/>
    <property type="match status" value="1"/>
</dbReference>
<keyword evidence="6" id="KW-1185">Reference proteome</keyword>
<evidence type="ECO:0000259" key="4">
    <source>
        <dbReference type="PROSITE" id="PS01124"/>
    </source>
</evidence>
<gene>
    <name evidence="5" type="ORF">MU0050_000383</name>
</gene>
<dbReference type="PROSITE" id="PS00041">
    <property type="entry name" value="HTH_ARAC_FAMILY_1"/>
    <property type="match status" value="2"/>
</dbReference>
<evidence type="ECO:0000313" key="6">
    <source>
        <dbReference type="Proteomes" id="UP001190466"/>
    </source>
</evidence>
<dbReference type="InterPro" id="IPR018060">
    <property type="entry name" value="HTH_AraC"/>
</dbReference>
<dbReference type="PROSITE" id="PS01124">
    <property type="entry name" value="HTH_ARAC_FAMILY_2"/>
    <property type="match status" value="1"/>
</dbReference>
<dbReference type="Pfam" id="PF01965">
    <property type="entry name" value="DJ-1_PfpI"/>
    <property type="match status" value="1"/>
</dbReference>
<dbReference type="InterPro" id="IPR002818">
    <property type="entry name" value="DJ-1/PfpI"/>
</dbReference>
<dbReference type="Proteomes" id="UP001190466">
    <property type="component" value="Chromosome"/>
</dbReference>
<dbReference type="PANTHER" id="PTHR43130:SF3">
    <property type="entry name" value="HTH-TYPE TRANSCRIPTIONAL REGULATOR RV1931C"/>
    <property type="match status" value="1"/>
</dbReference>
<accession>A0ABN9NTE8</accession>
<dbReference type="SUPFAM" id="SSF46689">
    <property type="entry name" value="Homeodomain-like"/>
    <property type="match status" value="2"/>
</dbReference>
<dbReference type="InterPro" id="IPR009057">
    <property type="entry name" value="Homeodomain-like_sf"/>
</dbReference>
<evidence type="ECO:0000256" key="1">
    <source>
        <dbReference type="ARBA" id="ARBA00023015"/>
    </source>
</evidence>
<dbReference type="PANTHER" id="PTHR43130">
    <property type="entry name" value="ARAC-FAMILY TRANSCRIPTIONAL REGULATOR"/>
    <property type="match status" value="1"/>
</dbReference>
<name>A0ABN9NTE8_9MYCO</name>
<feature type="domain" description="HTH araC/xylS-type" evidence="4">
    <location>
        <begin position="213"/>
        <end position="311"/>
    </location>
</feature>
<protein>
    <submittedName>
        <fullName evidence="5">Helix-turn-helix domain-containing protein</fullName>
    </submittedName>
</protein>
<reference evidence="5 6" key="1">
    <citation type="submission" date="2023-08" db="EMBL/GenBank/DDBJ databases">
        <authorList>
            <person name="Folkvardsen B D."/>
            <person name="Norman A."/>
        </authorList>
    </citation>
    <scope>NUCLEOTIDE SEQUENCE [LARGE SCALE GENOMIC DNA]</scope>
    <source>
        <strain evidence="5 6">Mu0050</strain>
    </source>
</reference>
<dbReference type="InterPro" id="IPR018062">
    <property type="entry name" value="HTH_AraC-typ_CS"/>
</dbReference>
<dbReference type="InterPro" id="IPR029062">
    <property type="entry name" value="Class_I_gatase-like"/>
</dbReference>
<proteinExistence type="predicted"/>
<evidence type="ECO:0000256" key="3">
    <source>
        <dbReference type="ARBA" id="ARBA00023163"/>
    </source>
</evidence>
<keyword evidence="3" id="KW-0804">Transcription</keyword>
<dbReference type="Gene3D" id="3.40.50.880">
    <property type="match status" value="1"/>
</dbReference>
<dbReference type="SUPFAM" id="SSF52317">
    <property type="entry name" value="Class I glutamine amidotransferase-like"/>
    <property type="match status" value="1"/>
</dbReference>
<dbReference type="CDD" id="cd03137">
    <property type="entry name" value="GATase1_AraC_1"/>
    <property type="match status" value="1"/>
</dbReference>
<keyword evidence="1" id="KW-0805">Transcription regulation</keyword>
<dbReference type="EMBL" id="OY726395">
    <property type="protein sequence ID" value="CAJ1579189.1"/>
    <property type="molecule type" value="Genomic_DNA"/>
</dbReference>
<dbReference type="InterPro" id="IPR052158">
    <property type="entry name" value="INH-QAR"/>
</dbReference>
<organism evidence="5 6">
    <name type="scientific">[Mycobacterium] wendilense</name>
    <dbReference type="NCBI Taxonomy" id="3064284"/>
    <lineage>
        <taxon>Bacteria</taxon>
        <taxon>Bacillati</taxon>
        <taxon>Actinomycetota</taxon>
        <taxon>Actinomycetes</taxon>
        <taxon>Mycobacteriales</taxon>
        <taxon>Mycobacteriaceae</taxon>
        <taxon>Mycolicibacter</taxon>
    </lineage>
</organism>
<evidence type="ECO:0000313" key="5">
    <source>
        <dbReference type="EMBL" id="CAJ1579189.1"/>
    </source>
</evidence>
<dbReference type="Gene3D" id="1.10.10.60">
    <property type="entry name" value="Homeodomain-like"/>
    <property type="match status" value="1"/>
</dbReference>
<keyword evidence="2" id="KW-0238">DNA-binding</keyword>
<dbReference type="Pfam" id="PF12833">
    <property type="entry name" value="HTH_18"/>
    <property type="match status" value="1"/>
</dbReference>
<evidence type="ECO:0000256" key="2">
    <source>
        <dbReference type="ARBA" id="ARBA00023125"/>
    </source>
</evidence>
<dbReference type="RefSeq" id="WP_316513883.1">
    <property type="nucleotide sequence ID" value="NZ_OY726395.1"/>
</dbReference>